<evidence type="ECO:0000256" key="4">
    <source>
        <dbReference type="ARBA" id="ARBA00022827"/>
    </source>
</evidence>
<feature type="binding site" evidence="9">
    <location>
        <position position="210"/>
    </location>
    <ligand>
        <name>D-dopa</name>
        <dbReference type="ChEBI" id="CHEBI:149689"/>
    </ligand>
</feature>
<dbReference type="PANTHER" id="PTHR11530">
    <property type="entry name" value="D-AMINO ACID OXIDASE"/>
    <property type="match status" value="1"/>
</dbReference>
<dbReference type="Gene3D" id="3.30.9.10">
    <property type="entry name" value="D-Amino Acid Oxidase, subunit A, domain 2"/>
    <property type="match status" value="1"/>
</dbReference>
<dbReference type="PIRSF" id="PIRSF000189">
    <property type="entry name" value="D-aa_oxidase"/>
    <property type="match status" value="1"/>
</dbReference>
<comment type="cofactor">
    <cofactor evidence="1 9">
        <name>FAD</name>
        <dbReference type="ChEBI" id="CHEBI:57692"/>
    </cofactor>
</comment>
<dbReference type="Pfam" id="PF01266">
    <property type="entry name" value="DAO"/>
    <property type="match status" value="1"/>
</dbReference>
<dbReference type="Proteomes" id="UP000306740">
    <property type="component" value="Unassembled WGS sequence"/>
</dbReference>
<evidence type="ECO:0000256" key="5">
    <source>
        <dbReference type="ARBA" id="ARBA00023002"/>
    </source>
</evidence>
<accession>A0A5C4MHN4</accession>
<dbReference type="EC" id="1.4.3.3" evidence="6"/>
<keyword evidence="4 9" id="KW-0274">FAD</keyword>
<dbReference type="GO" id="GO:0071949">
    <property type="term" value="F:FAD binding"/>
    <property type="evidence" value="ECO:0007669"/>
    <property type="project" value="InterPro"/>
</dbReference>
<reference evidence="12 13" key="1">
    <citation type="submission" date="2019-05" db="EMBL/GenBank/DDBJ databases">
        <title>Mumia sp. nov., isolated from the intestinal contents of plateau pika (Ochotona curzoniae) in the Qinghai-Tibet plateau of China.</title>
        <authorList>
            <person name="Tian Z."/>
        </authorList>
    </citation>
    <scope>NUCLEOTIDE SEQUENCE [LARGE SCALE GENOMIC DNA]</scope>
    <source>
        <strain evidence="13">527</strain>
        <strain evidence="12">Z527</strain>
    </source>
</reference>
<dbReference type="AlphaFoldDB" id="A0A5C4MHN4"/>
<dbReference type="InterPro" id="IPR023209">
    <property type="entry name" value="DAO"/>
</dbReference>
<dbReference type="EMBL" id="VDFR01000090">
    <property type="protein sequence ID" value="TNC42862.1"/>
    <property type="molecule type" value="Genomic_DNA"/>
</dbReference>
<comment type="caution">
    <text evidence="12">The sequence shown here is derived from an EMBL/GenBank/DDBJ whole genome shotgun (WGS) entry which is preliminary data.</text>
</comment>
<dbReference type="EMBL" id="VDFR01000089">
    <property type="protein sequence ID" value="TNC43054.1"/>
    <property type="molecule type" value="Genomic_DNA"/>
</dbReference>
<dbReference type="SUPFAM" id="SSF54373">
    <property type="entry name" value="FAD-linked reductases, C-terminal domain"/>
    <property type="match status" value="1"/>
</dbReference>
<evidence type="ECO:0000259" key="10">
    <source>
        <dbReference type="Pfam" id="PF01266"/>
    </source>
</evidence>
<feature type="binding site" evidence="9">
    <location>
        <begin position="38"/>
        <end position="39"/>
    </location>
    <ligand>
        <name>FAD</name>
        <dbReference type="ChEBI" id="CHEBI:57692"/>
    </ligand>
</feature>
<name>A0A5C4MHN4_9ACTN</name>
<evidence type="ECO:0000256" key="6">
    <source>
        <dbReference type="ARBA" id="ARBA00039101"/>
    </source>
</evidence>
<feature type="binding site" evidence="9">
    <location>
        <begin position="291"/>
        <end position="296"/>
    </location>
    <ligand>
        <name>FAD</name>
        <dbReference type="ChEBI" id="CHEBI:57692"/>
    </ligand>
</feature>
<protein>
    <recommendedName>
        <fullName evidence="7">D-amino-acid oxidase</fullName>
        <ecNumber evidence="6">1.4.3.3</ecNumber>
    </recommendedName>
</protein>
<dbReference type="Gene3D" id="3.40.50.720">
    <property type="entry name" value="NAD(P)-binding Rossmann-like Domain"/>
    <property type="match status" value="1"/>
</dbReference>
<evidence type="ECO:0000256" key="8">
    <source>
        <dbReference type="ARBA" id="ARBA00049547"/>
    </source>
</evidence>
<proteinExistence type="inferred from homology"/>
<comment type="similarity">
    <text evidence="2">Belongs to the DAMOX/DASOX family.</text>
</comment>
<keyword evidence="3" id="KW-0285">Flavoprotein</keyword>
<feature type="binding site" evidence="9">
    <location>
        <position position="292"/>
    </location>
    <ligand>
        <name>D-dopa</name>
        <dbReference type="ChEBI" id="CHEBI:149689"/>
    </ligand>
</feature>
<dbReference type="OrthoDB" id="246701at2"/>
<evidence type="ECO:0000313" key="13">
    <source>
        <dbReference type="Proteomes" id="UP000306740"/>
    </source>
</evidence>
<dbReference type="GO" id="GO:0019478">
    <property type="term" value="P:D-amino acid catabolic process"/>
    <property type="evidence" value="ECO:0007669"/>
    <property type="project" value="TreeGrafter"/>
</dbReference>
<dbReference type="RefSeq" id="WP_139106453.1">
    <property type="nucleotide sequence ID" value="NZ_VDFR01000089.1"/>
</dbReference>
<dbReference type="GO" id="GO:0005737">
    <property type="term" value="C:cytoplasm"/>
    <property type="evidence" value="ECO:0007669"/>
    <property type="project" value="TreeGrafter"/>
</dbReference>
<evidence type="ECO:0000313" key="11">
    <source>
        <dbReference type="EMBL" id="TNC42862.1"/>
    </source>
</evidence>
<evidence type="ECO:0000256" key="9">
    <source>
        <dbReference type="PIRSR" id="PIRSR000189-1"/>
    </source>
</evidence>
<feature type="binding site" evidence="9">
    <location>
        <position position="265"/>
    </location>
    <ligand>
        <name>D-dopa</name>
        <dbReference type="ChEBI" id="CHEBI:149689"/>
    </ligand>
</feature>
<keyword evidence="5" id="KW-0560">Oxidoreductase</keyword>
<dbReference type="InterPro" id="IPR006076">
    <property type="entry name" value="FAD-dep_OxRdtase"/>
</dbReference>
<evidence type="ECO:0000256" key="7">
    <source>
        <dbReference type="ARBA" id="ARBA00039751"/>
    </source>
</evidence>
<evidence type="ECO:0000256" key="3">
    <source>
        <dbReference type="ARBA" id="ARBA00022630"/>
    </source>
</evidence>
<dbReference type="PANTHER" id="PTHR11530:SF11">
    <property type="entry name" value="D-ASPARTATE OXIDASE"/>
    <property type="match status" value="1"/>
</dbReference>
<dbReference type="SUPFAM" id="SSF51971">
    <property type="entry name" value="Nucleotide-binding domain"/>
    <property type="match status" value="1"/>
</dbReference>
<evidence type="ECO:0000256" key="2">
    <source>
        <dbReference type="ARBA" id="ARBA00006730"/>
    </source>
</evidence>
<evidence type="ECO:0000313" key="12">
    <source>
        <dbReference type="EMBL" id="TNC43054.1"/>
    </source>
</evidence>
<dbReference type="GO" id="GO:0003884">
    <property type="term" value="F:D-amino-acid oxidase activity"/>
    <property type="evidence" value="ECO:0007669"/>
    <property type="project" value="UniProtKB-EC"/>
</dbReference>
<gene>
    <name evidence="12" type="ORF">FHE65_19510</name>
    <name evidence="11" type="ORF">FHE65_19645</name>
</gene>
<feature type="domain" description="FAD dependent oxidoreductase" evidence="10">
    <location>
        <begin position="2"/>
        <end position="308"/>
    </location>
</feature>
<sequence length="312" mass="32760">MRVLVVGAGVVGLTCAVVAAERGHHVDVLARDLPPETTSAVAAACWYPYLALPVERILGWSRRSYEVFAALAAQTTDGAPDVVVRPTRELLVEPAPDPWWSDVVPTLRRVETPPDGYADGWTFDAPVLHMPRYLASLGRRLAASGGTVTRMAMSAMPPGADAVVNASGLGSRLLSGDATTSPVRGQVLRLPPVAGVDEVVIADGSDTVTYVVPRGDDIVVGGTSEPGVWDLDPRTSDTDAILRRATALVPALRGAPVLGVRVGLRPARPSVRLEVEPREHASPVVHCYGHGGAGVTLSWGCADEVADLLDAL</sequence>
<organism evidence="12 13">
    <name type="scientific">Mumia zhuanghuii</name>
    <dbReference type="NCBI Taxonomy" id="2585211"/>
    <lineage>
        <taxon>Bacteria</taxon>
        <taxon>Bacillati</taxon>
        <taxon>Actinomycetota</taxon>
        <taxon>Actinomycetes</taxon>
        <taxon>Propionibacteriales</taxon>
        <taxon>Nocardioidaceae</taxon>
        <taxon>Mumia</taxon>
    </lineage>
</organism>
<comment type="catalytic activity">
    <reaction evidence="8">
        <text>a D-alpha-amino acid + O2 + H2O = a 2-oxocarboxylate + H2O2 + NH4(+)</text>
        <dbReference type="Rhea" id="RHEA:21816"/>
        <dbReference type="ChEBI" id="CHEBI:15377"/>
        <dbReference type="ChEBI" id="CHEBI:15379"/>
        <dbReference type="ChEBI" id="CHEBI:16240"/>
        <dbReference type="ChEBI" id="CHEBI:28938"/>
        <dbReference type="ChEBI" id="CHEBI:35179"/>
        <dbReference type="ChEBI" id="CHEBI:59871"/>
        <dbReference type="EC" id="1.4.3.3"/>
    </reaction>
    <physiologicalReaction direction="left-to-right" evidence="8">
        <dbReference type="Rhea" id="RHEA:21817"/>
    </physiologicalReaction>
</comment>
<evidence type="ECO:0000256" key="1">
    <source>
        <dbReference type="ARBA" id="ARBA00001974"/>
    </source>
</evidence>